<proteinExistence type="predicted"/>
<accession>A0A645DF29</accession>
<evidence type="ECO:0000313" key="1">
    <source>
        <dbReference type="EMBL" id="MPM88054.1"/>
    </source>
</evidence>
<dbReference type="AlphaFoldDB" id="A0A645DF29"/>
<reference evidence="1" key="1">
    <citation type="submission" date="2019-08" db="EMBL/GenBank/DDBJ databases">
        <authorList>
            <person name="Kucharzyk K."/>
            <person name="Murdoch R.W."/>
            <person name="Higgins S."/>
            <person name="Loffler F."/>
        </authorList>
    </citation>
    <scope>NUCLEOTIDE SEQUENCE</scope>
</reference>
<organism evidence="1">
    <name type="scientific">bioreactor metagenome</name>
    <dbReference type="NCBI Taxonomy" id="1076179"/>
    <lineage>
        <taxon>unclassified sequences</taxon>
        <taxon>metagenomes</taxon>
        <taxon>ecological metagenomes</taxon>
    </lineage>
</organism>
<protein>
    <submittedName>
        <fullName evidence="1">Uncharacterized protein</fullName>
    </submittedName>
</protein>
<name>A0A645DF29_9ZZZZ</name>
<comment type="caution">
    <text evidence="1">The sequence shown here is derived from an EMBL/GenBank/DDBJ whole genome shotgun (WGS) entry which is preliminary data.</text>
</comment>
<gene>
    <name evidence="1" type="ORF">SDC9_135155</name>
</gene>
<dbReference type="EMBL" id="VSSQ01035745">
    <property type="protein sequence ID" value="MPM88054.1"/>
    <property type="molecule type" value="Genomic_DNA"/>
</dbReference>
<sequence length="78" mass="9003">MNHDVFLGQRSRESICKSDFQRELSFFRGPEMIIQPDAVVDRVADIDFFMEEEITSRILHPVGVGTQHIFSGSNFRSQ</sequence>